<evidence type="ECO:0000313" key="1">
    <source>
        <dbReference type="EMBL" id="KAK5847877.1"/>
    </source>
</evidence>
<sequence length="131" mass="14915">MGPSECIFSSQLLHAAHLNLFPNYLKDLPHKWLTFVIHHDELAIEITRLMGALMGILLGTGCMEVDHYGTVALADMWSATEAGDLSVHDFPWFSGDYLVHRQSSLYRRHNLRDRFIKSSDVLLGHPEELDI</sequence>
<keyword evidence="2" id="KW-1185">Reference proteome</keyword>
<name>A0AAN7WN68_ELEMC</name>
<reference evidence="1 2" key="1">
    <citation type="journal article" date="2023" name="Genes (Basel)">
        <title>Chromosome-Level Genome Assembly and Circadian Gene Repertoire of the Patagonia Blennie Eleginops maclovinus-The Closest Ancestral Proxy of Antarctic Cryonotothenioids.</title>
        <authorList>
            <person name="Cheng C.C."/>
            <person name="Rivera-Colon A.G."/>
            <person name="Minhas B.F."/>
            <person name="Wilson L."/>
            <person name="Rayamajhi N."/>
            <person name="Vargas-Chacoff L."/>
            <person name="Catchen J.M."/>
        </authorList>
    </citation>
    <scope>NUCLEOTIDE SEQUENCE [LARGE SCALE GENOMIC DNA]</scope>
    <source>
        <strain evidence="1">JMC-PN-2008</strain>
    </source>
</reference>
<accession>A0AAN7WN68</accession>
<dbReference type="Proteomes" id="UP001346869">
    <property type="component" value="Unassembled WGS sequence"/>
</dbReference>
<dbReference type="AlphaFoldDB" id="A0AAN7WN68"/>
<gene>
    <name evidence="1" type="ORF">PBY51_016971</name>
</gene>
<organism evidence="1 2">
    <name type="scientific">Eleginops maclovinus</name>
    <name type="common">Patagonian blennie</name>
    <name type="synonym">Eleginus maclovinus</name>
    <dbReference type="NCBI Taxonomy" id="56733"/>
    <lineage>
        <taxon>Eukaryota</taxon>
        <taxon>Metazoa</taxon>
        <taxon>Chordata</taxon>
        <taxon>Craniata</taxon>
        <taxon>Vertebrata</taxon>
        <taxon>Euteleostomi</taxon>
        <taxon>Actinopterygii</taxon>
        <taxon>Neopterygii</taxon>
        <taxon>Teleostei</taxon>
        <taxon>Neoteleostei</taxon>
        <taxon>Acanthomorphata</taxon>
        <taxon>Eupercaria</taxon>
        <taxon>Perciformes</taxon>
        <taxon>Notothenioidei</taxon>
        <taxon>Eleginopidae</taxon>
        <taxon>Eleginops</taxon>
    </lineage>
</organism>
<evidence type="ECO:0000313" key="2">
    <source>
        <dbReference type="Proteomes" id="UP001346869"/>
    </source>
</evidence>
<protein>
    <submittedName>
        <fullName evidence="1">Uncharacterized protein</fullName>
    </submittedName>
</protein>
<dbReference type="EMBL" id="JAUZQC010000026">
    <property type="protein sequence ID" value="KAK5847877.1"/>
    <property type="molecule type" value="Genomic_DNA"/>
</dbReference>
<comment type="caution">
    <text evidence="1">The sequence shown here is derived from an EMBL/GenBank/DDBJ whole genome shotgun (WGS) entry which is preliminary data.</text>
</comment>
<reference evidence="1 2" key="2">
    <citation type="journal article" date="2023" name="Mol. Biol. Evol.">
        <title>Genomics of Secondarily Temperate Adaptation in the Only Non-Antarctic Icefish.</title>
        <authorList>
            <person name="Rivera-Colon A.G."/>
            <person name="Rayamajhi N."/>
            <person name="Minhas B.F."/>
            <person name="Madrigal G."/>
            <person name="Bilyk K.T."/>
            <person name="Yoon V."/>
            <person name="Hune M."/>
            <person name="Gregory S."/>
            <person name="Cheng C.H.C."/>
            <person name="Catchen J.M."/>
        </authorList>
    </citation>
    <scope>NUCLEOTIDE SEQUENCE [LARGE SCALE GENOMIC DNA]</scope>
    <source>
        <strain evidence="1">JMC-PN-2008</strain>
    </source>
</reference>
<proteinExistence type="predicted"/>